<dbReference type="EMBL" id="JH818884">
    <property type="protein sequence ID" value="EKC20038.1"/>
    <property type="molecule type" value="Genomic_DNA"/>
</dbReference>
<dbReference type="HOGENOM" id="CLU_2742523_0_0_1"/>
<accession>K1PER2</accession>
<name>K1PER2_MAGGI</name>
<dbReference type="AlphaFoldDB" id="K1PER2"/>
<dbReference type="InParanoid" id="K1PER2"/>
<organism evidence="1">
    <name type="scientific">Magallana gigas</name>
    <name type="common">Pacific oyster</name>
    <name type="synonym">Crassostrea gigas</name>
    <dbReference type="NCBI Taxonomy" id="29159"/>
    <lineage>
        <taxon>Eukaryota</taxon>
        <taxon>Metazoa</taxon>
        <taxon>Spiralia</taxon>
        <taxon>Lophotrochozoa</taxon>
        <taxon>Mollusca</taxon>
        <taxon>Bivalvia</taxon>
        <taxon>Autobranchia</taxon>
        <taxon>Pteriomorphia</taxon>
        <taxon>Ostreida</taxon>
        <taxon>Ostreoidea</taxon>
        <taxon>Ostreidae</taxon>
        <taxon>Magallana</taxon>
    </lineage>
</organism>
<sequence>MFSGSYIGILWEAMRGILENIPRYTKETNNKQTLVINETDELAKETQIIGILFTMEKIFKNTYWTEMTQTV</sequence>
<proteinExistence type="predicted"/>
<evidence type="ECO:0000313" key="1">
    <source>
        <dbReference type="EMBL" id="EKC20038.1"/>
    </source>
</evidence>
<reference evidence="1" key="1">
    <citation type="journal article" date="2012" name="Nature">
        <title>The oyster genome reveals stress adaptation and complexity of shell formation.</title>
        <authorList>
            <person name="Zhang G."/>
            <person name="Fang X."/>
            <person name="Guo X."/>
            <person name="Li L."/>
            <person name="Luo R."/>
            <person name="Xu F."/>
            <person name="Yang P."/>
            <person name="Zhang L."/>
            <person name="Wang X."/>
            <person name="Qi H."/>
            <person name="Xiong Z."/>
            <person name="Que H."/>
            <person name="Xie Y."/>
            <person name="Holland P.W."/>
            <person name="Paps J."/>
            <person name="Zhu Y."/>
            <person name="Wu F."/>
            <person name="Chen Y."/>
            <person name="Wang J."/>
            <person name="Peng C."/>
            <person name="Meng J."/>
            <person name="Yang L."/>
            <person name="Liu J."/>
            <person name="Wen B."/>
            <person name="Zhang N."/>
            <person name="Huang Z."/>
            <person name="Zhu Q."/>
            <person name="Feng Y."/>
            <person name="Mount A."/>
            <person name="Hedgecock D."/>
            <person name="Xu Z."/>
            <person name="Liu Y."/>
            <person name="Domazet-Loso T."/>
            <person name="Du Y."/>
            <person name="Sun X."/>
            <person name="Zhang S."/>
            <person name="Liu B."/>
            <person name="Cheng P."/>
            <person name="Jiang X."/>
            <person name="Li J."/>
            <person name="Fan D."/>
            <person name="Wang W."/>
            <person name="Fu W."/>
            <person name="Wang T."/>
            <person name="Wang B."/>
            <person name="Zhang J."/>
            <person name="Peng Z."/>
            <person name="Li Y."/>
            <person name="Li N."/>
            <person name="Wang J."/>
            <person name="Chen M."/>
            <person name="He Y."/>
            <person name="Tan F."/>
            <person name="Song X."/>
            <person name="Zheng Q."/>
            <person name="Huang R."/>
            <person name="Yang H."/>
            <person name="Du X."/>
            <person name="Chen L."/>
            <person name="Yang M."/>
            <person name="Gaffney P.M."/>
            <person name="Wang S."/>
            <person name="Luo L."/>
            <person name="She Z."/>
            <person name="Ming Y."/>
            <person name="Huang W."/>
            <person name="Zhang S."/>
            <person name="Huang B."/>
            <person name="Zhang Y."/>
            <person name="Qu T."/>
            <person name="Ni P."/>
            <person name="Miao G."/>
            <person name="Wang J."/>
            <person name="Wang Q."/>
            <person name="Steinberg C.E."/>
            <person name="Wang H."/>
            <person name="Li N."/>
            <person name="Qian L."/>
            <person name="Zhang G."/>
            <person name="Li Y."/>
            <person name="Yang H."/>
            <person name="Liu X."/>
            <person name="Wang J."/>
            <person name="Yin Y."/>
            <person name="Wang J."/>
        </authorList>
    </citation>
    <scope>NUCLEOTIDE SEQUENCE [LARGE SCALE GENOMIC DNA]</scope>
    <source>
        <strain evidence="1">05x7-T-G4-1.051#20</strain>
    </source>
</reference>
<gene>
    <name evidence="1" type="ORF">CGI_10007025</name>
</gene>
<protein>
    <submittedName>
        <fullName evidence="1">Uncharacterized protein</fullName>
    </submittedName>
</protein>